<dbReference type="SUPFAM" id="SSF53448">
    <property type="entry name" value="Nucleotide-diphospho-sugar transferases"/>
    <property type="match status" value="1"/>
</dbReference>
<dbReference type="InterPro" id="IPR029044">
    <property type="entry name" value="Nucleotide-diphossugar_trans"/>
</dbReference>
<gene>
    <name evidence="1" type="ORF">ACFFGH_27915</name>
</gene>
<dbReference type="Gene3D" id="3.90.550.10">
    <property type="entry name" value="Spore Coat Polysaccharide Biosynthesis Protein SpsA, Chain A"/>
    <property type="match status" value="1"/>
</dbReference>
<dbReference type="EMBL" id="JBHLTG010000009">
    <property type="protein sequence ID" value="MFC0681675.1"/>
    <property type="molecule type" value="Genomic_DNA"/>
</dbReference>
<dbReference type="EC" id="2.4.-.-" evidence="1"/>
<keyword evidence="2" id="KW-1185">Reference proteome</keyword>
<organism evidence="1 2">
    <name type="scientific">Lysobacter korlensis</name>
    <dbReference type="NCBI Taxonomy" id="553636"/>
    <lineage>
        <taxon>Bacteria</taxon>
        <taxon>Pseudomonadati</taxon>
        <taxon>Pseudomonadota</taxon>
        <taxon>Gammaproteobacteria</taxon>
        <taxon>Lysobacterales</taxon>
        <taxon>Lysobacteraceae</taxon>
        <taxon>Lysobacter</taxon>
    </lineage>
</organism>
<reference evidence="1 2" key="1">
    <citation type="submission" date="2024-09" db="EMBL/GenBank/DDBJ databases">
        <authorList>
            <person name="Sun Q."/>
            <person name="Mori K."/>
        </authorList>
    </citation>
    <scope>NUCLEOTIDE SEQUENCE [LARGE SCALE GENOMIC DNA]</scope>
    <source>
        <strain evidence="1 2">KCTC 23076</strain>
    </source>
</reference>
<evidence type="ECO:0000313" key="2">
    <source>
        <dbReference type="Proteomes" id="UP001589896"/>
    </source>
</evidence>
<accession>A0ABV6RXG5</accession>
<dbReference type="GO" id="GO:0016757">
    <property type="term" value="F:glycosyltransferase activity"/>
    <property type="evidence" value="ECO:0007669"/>
    <property type="project" value="UniProtKB-KW"/>
</dbReference>
<comment type="caution">
    <text evidence="1">The sequence shown here is derived from an EMBL/GenBank/DDBJ whole genome shotgun (WGS) entry which is preliminary data.</text>
</comment>
<evidence type="ECO:0000313" key="1">
    <source>
        <dbReference type="EMBL" id="MFC0681675.1"/>
    </source>
</evidence>
<proteinExistence type="predicted"/>
<keyword evidence="1" id="KW-0328">Glycosyltransferase</keyword>
<sequence>MSGAPSAAARGDSPHSEYVLPLRWTSDEGLDELTDYLRRLATRIPVTVVDGSPELVFARHAARWRGLVRHLPPEPWPGRNGKVAGVLTGVLLARAERVVLADDDVRYDDESLDAVLRLLDSADIVRPQNYFSVPPGQTLPWHARHDTARSLLNRAFGSDYPGTFAIRRSALFATGGYDGDVLFENLELLRTVRAAGGREVRADGVYVRRLPPTVRHFAGQRVRQAYDDFAQPVRLAVELGLLPLLIWAARRPLRLLPVAGAAVTLAEAGRRRAGGANVFPATAALWAPAWLLERAVAVWVALGWRLRGGVPYAGSRVLRAGTPMRELRRRLSHGGADDGP</sequence>
<protein>
    <submittedName>
        <fullName evidence="1">Glycosyltransferase</fullName>
        <ecNumber evidence="1">2.4.-.-</ecNumber>
    </submittedName>
</protein>
<dbReference type="Proteomes" id="UP001589896">
    <property type="component" value="Unassembled WGS sequence"/>
</dbReference>
<keyword evidence="1" id="KW-0808">Transferase</keyword>
<dbReference type="RefSeq" id="WP_386674731.1">
    <property type="nucleotide sequence ID" value="NZ_JBHLTG010000009.1"/>
</dbReference>
<dbReference type="Pfam" id="PF13641">
    <property type="entry name" value="Glyco_tranf_2_3"/>
    <property type="match status" value="1"/>
</dbReference>
<name>A0ABV6RXG5_9GAMM</name>